<comment type="caution">
    <text evidence="2">The sequence shown here is derived from an EMBL/GenBank/DDBJ whole genome shotgun (WGS) entry which is preliminary data.</text>
</comment>
<evidence type="ECO:0000313" key="3">
    <source>
        <dbReference type="Proteomes" id="UP001597368"/>
    </source>
</evidence>
<name>A0ABW4SPZ7_9ACTN</name>
<feature type="region of interest" description="Disordered" evidence="1">
    <location>
        <begin position="78"/>
        <end position="97"/>
    </location>
</feature>
<evidence type="ECO:0000313" key="2">
    <source>
        <dbReference type="EMBL" id="MFD1931206.1"/>
    </source>
</evidence>
<gene>
    <name evidence="2" type="ORF">ACFSKW_06920</name>
</gene>
<dbReference type="EMBL" id="JBHUFV010000011">
    <property type="protein sequence ID" value="MFD1931206.1"/>
    <property type="molecule type" value="Genomic_DNA"/>
</dbReference>
<dbReference type="RefSeq" id="WP_379570347.1">
    <property type="nucleotide sequence ID" value="NZ_JBHUFV010000011.1"/>
</dbReference>
<reference evidence="3" key="1">
    <citation type="journal article" date="2019" name="Int. J. Syst. Evol. Microbiol.">
        <title>The Global Catalogue of Microorganisms (GCM) 10K type strain sequencing project: providing services to taxonomists for standard genome sequencing and annotation.</title>
        <authorList>
            <consortium name="The Broad Institute Genomics Platform"/>
            <consortium name="The Broad Institute Genome Sequencing Center for Infectious Disease"/>
            <person name="Wu L."/>
            <person name="Ma J."/>
        </authorList>
    </citation>
    <scope>NUCLEOTIDE SEQUENCE [LARGE SCALE GENOMIC DNA]</scope>
    <source>
        <strain evidence="3">ICMP 6774ER</strain>
    </source>
</reference>
<organism evidence="2 3">
    <name type="scientific">Nonomuraea mangrovi</name>
    <dbReference type="NCBI Taxonomy" id="2316207"/>
    <lineage>
        <taxon>Bacteria</taxon>
        <taxon>Bacillati</taxon>
        <taxon>Actinomycetota</taxon>
        <taxon>Actinomycetes</taxon>
        <taxon>Streptosporangiales</taxon>
        <taxon>Streptosporangiaceae</taxon>
        <taxon>Nonomuraea</taxon>
    </lineage>
</organism>
<sequence>MQGVLSKPVECSAHFFTDRQQRHPQAGVKANAQTAEHRTGLRNQTKQVRRDVMINKVIRLTTAAGLAGVLLATASANAAPEERTAGPRATSAVSAQSTVQRWTRKDKFATAYHPQCRGWERHIPPYRSGRYIKSSRQLHCNRGGWGRHMSITTTLQQYRGFGYWRTKATRSAKDSNATPAFTIKQDVRWKCSGGSQLYRTQTRLHVFSVLRGSQSITFHDRVHYRRIRC</sequence>
<proteinExistence type="predicted"/>
<evidence type="ECO:0000256" key="1">
    <source>
        <dbReference type="SAM" id="MobiDB-lite"/>
    </source>
</evidence>
<keyword evidence="3" id="KW-1185">Reference proteome</keyword>
<feature type="region of interest" description="Disordered" evidence="1">
    <location>
        <begin position="19"/>
        <end position="46"/>
    </location>
</feature>
<dbReference type="Proteomes" id="UP001597368">
    <property type="component" value="Unassembled WGS sequence"/>
</dbReference>
<accession>A0ABW4SPZ7</accession>
<protein>
    <submittedName>
        <fullName evidence="2">Uncharacterized protein</fullName>
    </submittedName>
</protein>